<dbReference type="VEuPathDB" id="FungiDB:H310_08292"/>
<dbReference type="InterPro" id="IPR027417">
    <property type="entry name" value="P-loop_NTPase"/>
</dbReference>
<dbReference type="Gene3D" id="3.40.50.300">
    <property type="entry name" value="P-loop containing nucleotide triphosphate hydrolases"/>
    <property type="match status" value="1"/>
</dbReference>
<comment type="caution">
    <text evidence="4">The sequence shown here is derived from an EMBL/GenBank/DDBJ whole genome shotgun (WGS) entry which is preliminary data.</text>
</comment>
<feature type="compositionally biased region" description="Basic and acidic residues" evidence="2">
    <location>
        <begin position="186"/>
        <end position="204"/>
    </location>
</feature>
<dbReference type="Pfam" id="PF24883">
    <property type="entry name" value="NPHP3_N"/>
    <property type="match status" value="1"/>
</dbReference>
<organism evidence="4 5">
    <name type="scientific">Aphanomyces invadans</name>
    <dbReference type="NCBI Taxonomy" id="157072"/>
    <lineage>
        <taxon>Eukaryota</taxon>
        <taxon>Sar</taxon>
        <taxon>Stramenopiles</taxon>
        <taxon>Oomycota</taxon>
        <taxon>Saprolegniomycetes</taxon>
        <taxon>Saprolegniales</taxon>
        <taxon>Verrucalvaceae</taxon>
        <taxon>Aphanomyces</taxon>
    </lineage>
</organism>
<gene>
    <name evidence="4" type="ORF">DYB32_002632</name>
</gene>
<keyword evidence="1" id="KW-0677">Repeat</keyword>
<dbReference type="InterPro" id="IPR056884">
    <property type="entry name" value="NPHP3-like_N"/>
</dbReference>
<evidence type="ECO:0000313" key="5">
    <source>
        <dbReference type="Proteomes" id="UP000285060"/>
    </source>
</evidence>
<proteinExistence type="predicted"/>
<feature type="region of interest" description="Disordered" evidence="2">
    <location>
        <begin position="321"/>
        <end position="347"/>
    </location>
</feature>
<protein>
    <recommendedName>
        <fullName evidence="3">Nephrocystin 3-like N-terminal domain-containing protein</fullName>
    </recommendedName>
</protein>
<evidence type="ECO:0000256" key="2">
    <source>
        <dbReference type="SAM" id="MobiDB-lite"/>
    </source>
</evidence>
<dbReference type="VEuPathDB" id="FungiDB:H310_08293"/>
<feature type="region of interest" description="Disordered" evidence="2">
    <location>
        <begin position="177"/>
        <end position="209"/>
    </location>
</feature>
<sequence length="1085" mass="118311">MSTRVTGRCDFETARPMAMAPMEGGIVPMHVQIFQGLVPQVASQATSLENILRTLCQKIETLETCLTSINSGVVEMDMRLKTIAHNIEGGTNDDGFSAMSPFMPPLVTEKAQQPAKSAVVSHVISALAMGHIAKPLERLKKKRKKATLQTPPVDAAGYGAGLASGAPVLTDKPIATLNRGHSSARLLRDSPRSRSIPEQREMPHSARSKSIVRSLAFEQHAEGVAAPLVPNTVPSTPVTEEVPKESEHEVDEPVVLVHADPWDMGDPPAATTGPRPTDASKESTDGLASASSNGASTVLVAAHVKHDEAVANASSIQAPATPKLSVEVTDDDEDVDEKQIGPSEEDVQRLKQAGQHGWHVVRTKLATLKRPKNILFTKKKQLFTIANRLELLERKSKELFAGEKQLGKAVDDKADSHVVLAFSHRIQALEQAVRAANADFIDRLSVMATQRKDIVEPATPEHDPDALHRDVVHNSLTKKVNIGQFATKVDPTRRALWVDPGVALALLHFESSHSTHAAAGRRVASSLKLNIFPVLVAESDPPQSIAMLPYFDLQSCLQHPNEAVDAAAWDSLVCCPLRRFPNGGLRRVQRASAPDAVASGTACSARRHLVGRIWQNAFVPDAAERGPTARWTDLRLARAAADPPAVGVCLNDVSAAMASNVGFVPLMVRPCEIPLSICRIQWLDLSDCLVVNTQNNTSTVNDVKYAVRMPQLVTALRGNLDHDGQQARLFRCDVDDCPPPLPLTPRQREPDVLGDGYKVLSPRASERNDADDGRGAGQIGTGKTALAAYIIQSQPEVRAFHLVSKDDEQTQNPRRCILSLAYQLTTQLPAYAAFLQQGEPLEEIVAVSSVTELVTTLLVVPLNAIAQPTTVPLVILLDGLDAFQDALDNCFVSSLVALVRKLPSWVRMIWTSREDPSVMRKLQGCRESNMAGIIQCLLQRLTLDKLESFPVGMGGYLRQFFEDQFSAHHYETSIRPLLEVLCAALEPMPMAMLHDVMKWDVRAGARGLPDDIKPFHTSVFEWLQDANAAGRFFNGTPGAFLIRYSAKHKLYCASFVDKVVDGLPQIKHNIIYHLDSVNRARAGDP</sequence>
<dbReference type="Proteomes" id="UP000285060">
    <property type="component" value="Unassembled WGS sequence"/>
</dbReference>
<keyword evidence="5" id="KW-1185">Reference proteome</keyword>
<dbReference type="AlphaFoldDB" id="A0A3R6Z7I6"/>
<evidence type="ECO:0000313" key="4">
    <source>
        <dbReference type="EMBL" id="RHY32380.1"/>
    </source>
</evidence>
<evidence type="ECO:0000256" key="1">
    <source>
        <dbReference type="ARBA" id="ARBA00022737"/>
    </source>
</evidence>
<name>A0A3R6Z7I6_9STRA</name>
<accession>A0A3R6Z7I6</accession>
<reference evidence="4 5" key="1">
    <citation type="submission" date="2018-08" db="EMBL/GenBank/DDBJ databases">
        <title>Aphanomyces genome sequencing and annotation.</title>
        <authorList>
            <person name="Minardi D."/>
            <person name="Oidtmann B."/>
            <person name="Van Der Giezen M."/>
            <person name="Studholme D.J."/>
        </authorList>
    </citation>
    <scope>NUCLEOTIDE SEQUENCE [LARGE SCALE GENOMIC DNA]</scope>
    <source>
        <strain evidence="4 5">NJM0002</strain>
    </source>
</reference>
<feature type="region of interest" description="Disordered" evidence="2">
    <location>
        <begin position="228"/>
        <end position="291"/>
    </location>
</feature>
<evidence type="ECO:0000259" key="3">
    <source>
        <dbReference type="Pfam" id="PF24883"/>
    </source>
</evidence>
<feature type="domain" description="Nephrocystin 3-like N-terminal" evidence="3">
    <location>
        <begin position="777"/>
        <end position="913"/>
    </location>
</feature>
<dbReference type="EMBL" id="QUSY01000140">
    <property type="protein sequence ID" value="RHY32380.1"/>
    <property type="molecule type" value="Genomic_DNA"/>
</dbReference>